<dbReference type="GO" id="GO:0071949">
    <property type="term" value="F:FAD binding"/>
    <property type="evidence" value="ECO:0007669"/>
    <property type="project" value="InterPro"/>
</dbReference>
<dbReference type="Gene3D" id="3.30.9.10">
    <property type="entry name" value="D-Amino Acid Oxidase, subunit A, domain 2"/>
    <property type="match status" value="1"/>
</dbReference>
<accession>A0A7X0KUX4</accession>
<protein>
    <submittedName>
        <fullName evidence="2">2-polyprenyl-6-methoxyphenol hydroxylase-like FAD-dependent oxidoreductase</fullName>
    </submittedName>
</protein>
<feature type="domain" description="FAD-binding" evidence="1">
    <location>
        <begin position="3"/>
        <end position="338"/>
    </location>
</feature>
<dbReference type="AlphaFoldDB" id="A0A7X0KUX4"/>
<dbReference type="PRINTS" id="PR00420">
    <property type="entry name" value="RNGMNOXGNASE"/>
</dbReference>
<sequence length="398" mass="42103">MRAVICGAGIAGLAAAIALHRSGWQVTVLEHAPRLRDGGYMIDFFGPGFDAAERIGILDTLRARSHSVDVIDWADPDGHVRARLHYDRMRDAAGGKLISLLRGDVERTLFEALPSGVDLRFSTTVTGAHPRADGVTVDLGGERVEADLLVGADGIHSGIRAQVFGPEERFLRPLGLHTAAWFADSPPAATALSERFVIESAPGKMAGVYGVGGDRVATFLAFTETTTHAPADPLGAIRRRYGDMSGIVRPVLAAEPVDEVYYDLVAQVVMPTWRSGRVILIGDAAYAVSLVAGQGASLALAGGVALGEALVADAALADGDGIDAALAAFEERVRPVVEEKQAGGRRTVKWFVPRTKARVALRNLSMRAADLPILARLLSPALALDTKGFAPVSRPERG</sequence>
<dbReference type="Gene3D" id="3.50.50.60">
    <property type="entry name" value="FAD/NAD(P)-binding domain"/>
    <property type="match status" value="1"/>
</dbReference>
<dbReference type="Pfam" id="PF01494">
    <property type="entry name" value="FAD_binding_3"/>
    <property type="match status" value="1"/>
</dbReference>
<reference evidence="2 3" key="1">
    <citation type="submission" date="2020-08" db="EMBL/GenBank/DDBJ databases">
        <title>Sequencing the genomes of 1000 actinobacteria strains.</title>
        <authorList>
            <person name="Klenk H.-P."/>
        </authorList>
    </citation>
    <scope>NUCLEOTIDE SEQUENCE [LARGE SCALE GENOMIC DNA]</scope>
    <source>
        <strain evidence="2 3">DSM 12511</strain>
    </source>
</reference>
<dbReference type="PANTHER" id="PTHR46865">
    <property type="entry name" value="OXIDOREDUCTASE-RELATED"/>
    <property type="match status" value="1"/>
</dbReference>
<dbReference type="InterPro" id="IPR002938">
    <property type="entry name" value="FAD-bd"/>
</dbReference>
<dbReference type="InterPro" id="IPR036188">
    <property type="entry name" value="FAD/NAD-bd_sf"/>
</dbReference>
<dbReference type="SUPFAM" id="SSF51905">
    <property type="entry name" value="FAD/NAD(P)-binding domain"/>
    <property type="match status" value="1"/>
</dbReference>
<name>A0A7X0KUX4_9MICO</name>
<evidence type="ECO:0000259" key="1">
    <source>
        <dbReference type="Pfam" id="PF01494"/>
    </source>
</evidence>
<comment type="caution">
    <text evidence="2">The sequence shown here is derived from an EMBL/GenBank/DDBJ whole genome shotgun (WGS) entry which is preliminary data.</text>
</comment>
<keyword evidence="3" id="KW-1185">Reference proteome</keyword>
<proteinExistence type="predicted"/>
<dbReference type="PANTHER" id="PTHR46865:SF8">
    <property type="entry name" value="POSSIBLE OXIDOREDUCTASE"/>
    <property type="match status" value="1"/>
</dbReference>
<dbReference type="Proteomes" id="UP000537775">
    <property type="component" value="Unassembled WGS sequence"/>
</dbReference>
<dbReference type="InterPro" id="IPR051704">
    <property type="entry name" value="FAD_aromatic-hydroxylase"/>
</dbReference>
<gene>
    <name evidence="2" type="ORF">HD594_001934</name>
</gene>
<organism evidence="2 3">
    <name type="scientific">Microbacterium thalassium</name>
    <dbReference type="NCBI Taxonomy" id="362649"/>
    <lineage>
        <taxon>Bacteria</taxon>
        <taxon>Bacillati</taxon>
        <taxon>Actinomycetota</taxon>
        <taxon>Actinomycetes</taxon>
        <taxon>Micrococcales</taxon>
        <taxon>Microbacteriaceae</taxon>
        <taxon>Microbacterium</taxon>
    </lineage>
</organism>
<dbReference type="EMBL" id="JACHML010000001">
    <property type="protein sequence ID" value="MBB6391621.1"/>
    <property type="molecule type" value="Genomic_DNA"/>
</dbReference>
<dbReference type="RefSeq" id="WP_184750774.1">
    <property type="nucleotide sequence ID" value="NZ_BAAAJR010000006.1"/>
</dbReference>
<evidence type="ECO:0000313" key="3">
    <source>
        <dbReference type="Proteomes" id="UP000537775"/>
    </source>
</evidence>
<evidence type="ECO:0000313" key="2">
    <source>
        <dbReference type="EMBL" id="MBB6391621.1"/>
    </source>
</evidence>